<dbReference type="GO" id="GO:0030510">
    <property type="term" value="P:regulation of BMP signaling pathway"/>
    <property type="evidence" value="ECO:0007669"/>
    <property type="project" value="TreeGrafter"/>
</dbReference>
<name>A0A673A2N1_9TELE</name>
<comment type="subcellular location">
    <subcellularLocation>
        <location evidence="1">Secreted</location>
    </subcellularLocation>
</comment>
<feature type="domain" description="Ig-like" evidence="11">
    <location>
        <begin position="225"/>
        <end position="313"/>
    </location>
</feature>
<feature type="domain" description="EF-hand" evidence="10">
    <location>
        <begin position="163"/>
        <end position="198"/>
    </location>
</feature>
<dbReference type="SMART" id="SM00408">
    <property type="entry name" value="IGc2"/>
    <property type="match status" value="2"/>
</dbReference>
<dbReference type="FunFam" id="2.60.40.10:FF:000653">
    <property type="entry name" value="Follistatin like 4"/>
    <property type="match status" value="1"/>
</dbReference>
<dbReference type="InterPro" id="IPR050653">
    <property type="entry name" value="Prot_Inhib_GrowthFact_Antg"/>
</dbReference>
<dbReference type="SMART" id="SM00280">
    <property type="entry name" value="KAZAL"/>
    <property type="match status" value="1"/>
</dbReference>
<proteinExistence type="predicted"/>
<reference evidence="13" key="1">
    <citation type="submission" date="2019-06" db="EMBL/GenBank/DDBJ databases">
        <authorList>
            <consortium name="Wellcome Sanger Institute Data Sharing"/>
        </authorList>
    </citation>
    <scope>NUCLEOTIDE SEQUENCE [LARGE SCALE GENOMIC DNA]</scope>
</reference>
<dbReference type="PROSITE" id="PS50835">
    <property type="entry name" value="IG_LIKE"/>
    <property type="match status" value="2"/>
</dbReference>
<dbReference type="SUPFAM" id="SSF75011">
    <property type="entry name" value="3-carboxy-cis,cis-mucoante lactonizing enzyme"/>
    <property type="match status" value="1"/>
</dbReference>
<dbReference type="InterPro" id="IPR003599">
    <property type="entry name" value="Ig_sub"/>
</dbReference>
<evidence type="ECO:0000313" key="14">
    <source>
        <dbReference type="Proteomes" id="UP000472271"/>
    </source>
</evidence>
<evidence type="ECO:0000256" key="1">
    <source>
        <dbReference type="ARBA" id="ARBA00004613"/>
    </source>
</evidence>
<dbReference type="PROSITE" id="PS50222">
    <property type="entry name" value="EF_HAND_2"/>
    <property type="match status" value="1"/>
</dbReference>
<dbReference type="Pfam" id="PF13927">
    <property type="entry name" value="Ig_3"/>
    <property type="match status" value="2"/>
</dbReference>
<accession>A0A673A2N1</accession>
<feature type="domain" description="Kazal-like" evidence="12">
    <location>
        <begin position="67"/>
        <end position="121"/>
    </location>
</feature>
<dbReference type="Ensembl" id="ENSSORT00005024459.1">
    <property type="protein sequence ID" value="ENSSORP00005023760.1"/>
    <property type="gene ID" value="ENSSORG00005011041.1"/>
</dbReference>
<dbReference type="InterPro" id="IPR002350">
    <property type="entry name" value="Kazal_dom"/>
</dbReference>
<evidence type="ECO:0000259" key="10">
    <source>
        <dbReference type="PROSITE" id="PS50222"/>
    </source>
</evidence>
<evidence type="ECO:0000256" key="9">
    <source>
        <dbReference type="ARBA" id="ARBA00023319"/>
    </source>
</evidence>
<evidence type="ECO:0000256" key="6">
    <source>
        <dbReference type="ARBA" id="ARBA00022837"/>
    </source>
</evidence>
<dbReference type="Gene3D" id="2.130.10.10">
    <property type="entry name" value="YVTN repeat-like/Quinoprotein amine dehydrogenase"/>
    <property type="match status" value="1"/>
</dbReference>
<organism evidence="13 14">
    <name type="scientific">Sphaeramia orbicularis</name>
    <name type="common">orbiculate cardinalfish</name>
    <dbReference type="NCBI Taxonomy" id="375764"/>
    <lineage>
        <taxon>Eukaryota</taxon>
        <taxon>Metazoa</taxon>
        <taxon>Chordata</taxon>
        <taxon>Craniata</taxon>
        <taxon>Vertebrata</taxon>
        <taxon>Euteleostomi</taxon>
        <taxon>Actinopterygii</taxon>
        <taxon>Neopterygii</taxon>
        <taxon>Teleostei</taxon>
        <taxon>Neoteleostei</taxon>
        <taxon>Acanthomorphata</taxon>
        <taxon>Gobiaria</taxon>
        <taxon>Kurtiformes</taxon>
        <taxon>Apogonoidei</taxon>
        <taxon>Apogonidae</taxon>
        <taxon>Apogoninae</taxon>
        <taxon>Sphaeramia</taxon>
    </lineage>
</organism>
<sequence length="819" mass="92288">HGGGGSDIIMCAWGAYCPAHTPPRSQILKRNVFFVCVSSGFMGHNGYPGPCEHKYCGLGRHCVVNHETGQGDCKCLDHCKPHYKPVCGSDGKLYQNHCELHRASCLRGRKITIMHSEECFYKGKNDNCRLSDYRRLKTKILELHDKRYMGSAVRGSHRDNMAAKKQLVDMMFKRFDADNSGQIDAGELSQVRMSNRRRSWLSQDKLSDTVFFFLSLTDVYLLNLPDDQKVSVTTVTVGQSVVLTCAITGERRPPILWKRNHQYLNSLNLEDINDFGDDGSLYITKVTTTHMGNYTCHADGYEKLFQTHTLQVNVPPVIRVYPESQAREPGVTASLRCHAEGIPSPQLAWLKNGMDIATKLSKQLTLQANGSEVHISNVHFEDTGAYTCIAKNEAGVDEDISSLFVEDSARKTCISEYFILSVLNGLGIGNMFYVFYEDGIKVIQPVACEIQRHIKPNERLLEEVCPSSTGEATQRCVWSSAVNVKDKFIYATQPTLDRVLIVDIQSQKTVSTDPYPVQLHYDKSHDQVWLLSWGDMEKNFPTLQVINQASGRVSHHTVHTQPVGRRFDRVDDFFIPASSLIINHVRFGLILHRNEPVLHKIDLETTSYVKNISLQEYNCIPKSVAYTHLGGYYFINCRPDSTGATQPQLILDSVTDSVIGQNRDVTGSPYVSPDGHYLVTVDDSDGLMRIQTITERGQIQEPFDIHTNLHLSDLAFQRSFTEIHQYNMFGSSGRQTDVLFVELSTGKVKMIKSLKEATKPFEWPWSSRNRVMVSSGLFGQYLTTPSRESLFILDGRLNKLNCEITDVLKGNVVVWVGDS</sequence>
<dbReference type="AlphaFoldDB" id="A0A673A2N1"/>
<keyword evidence="6" id="KW-0106">Calcium</keyword>
<reference evidence="13" key="3">
    <citation type="submission" date="2025-09" db="UniProtKB">
        <authorList>
            <consortium name="Ensembl"/>
        </authorList>
    </citation>
    <scope>IDENTIFICATION</scope>
</reference>
<evidence type="ECO:0000259" key="12">
    <source>
        <dbReference type="PROSITE" id="PS51465"/>
    </source>
</evidence>
<dbReference type="SUPFAM" id="SSF100895">
    <property type="entry name" value="Kazal-type serine protease inhibitors"/>
    <property type="match status" value="1"/>
</dbReference>
<dbReference type="Pfam" id="PF07648">
    <property type="entry name" value="Kazal_2"/>
    <property type="match status" value="1"/>
</dbReference>
<dbReference type="InterPro" id="IPR018247">
    <property type="entry name" value="EF_Hand_1_Ca_BS"/>
</dbReference>
<dbReference type="CDD" id="cd05736">
    <property type="entry name" value="IgI_2_Follistatin_like"/>
    <property type="match status" value="1"/>
</dbReference>
<dbReference type="InterPro" id="IPR036179">
    <property type="entry name" value="Ig-like_dom_sf"/>
</dbReference>
<gene>
    <name evidence="13" type="primary">fstl5</name>
</gene>
<dbReference type="Gene3D" id="3.30.60.30">
    <property type="match status" value="1"/>
</dbReference>
<evidence type="ECO:0000256" key="3">
    <source>
        <dbReference type="ARBA" id="ARBA00022723"/>
    </source>
</evidence>
<dbReference type="InterPro" id="IPR013783">
    <property type="entry name" value="Ig-like_fold"/>
</dbReference>
<dbReference type="InterPro" id="IPR007110">
    <property type="entry name" value="Ig-like_dom"/>
</dbReference>
<dbReference type="InterPro" id="IPR003598">
    <property type="entry name" value="Ig_sub2"/>
</dbReference>
<keyword evidence="9" id="KW-0393">Immunoglobulin domain</keyword>
<keyword evidence="7" id="KW-1015">Disulfide bond</keyword>
<keyword evidence="4" id="KW-0732">Signal</keyword>
<evidence type="ECO:0000256" key="4">
    <source>
        <dbReference type="ARBA" id="ARBA00022729"/>
    </source>
</evidence>
<dbReference type="FunFam" id="2.60.40.10:FF:002358">
    <property type="entry name" value="Follistatin like 4"/>
    <property type="match status" value="1"/>
</dbReference>
<dbReference type="InterPro" id="IPR015943">
    <property type="entry name" value="WD40/YVTN_repeat-like_dom_sf"/>
</dbReference>
<evidence type="ECO:0000256" key="5">
    <source>
        <dbReference type="ARBA" id="ARBA00022737"/>
    </source>
</evidence>
<dbReference type="PROSITE" id="PS51465">
    <property type="entry name" value="KAZAL_2"/>
    <property type="match status" value="1"/>
</dbReference>
<dbReference type="GO" id="GO:0030154">
    <property type="term" value="P:cell differentiation"/>
    <property type="evidence" value="ECO:0007669"/>
    <property type="project" value="TreeGrafter"/>
</dbReference>
<protein>
    <submittedName>
        <fullName evidence="13">Follistatin-like 5</fullName>
    </submittedName>
</protein>
<evidence type="ECO:0000256" key="8">
    <source>
        <dbReference type="ARBA" id="ARBA00023180"/>
    </source>
</evidence>
<evidence type="ECO:0000256" key="7">
    <source>
        <dbReference type="ARBA" id="ARBA00023157"/>
    </source>
</evidence>
<reference evidence="13" key="2">
    <citation type="submission" date="2025-08" db="UniProtKB">
        <authorList>
            <consortium name="Ensembl"/>
        </authorList>
    </citation>
    <scope>IDENTIFICATION</scope>
</reference>
<keyword evidence="5" id="KW-0677">Repeat</keyword>
<keyword evidence="2" id="KW-0964">Secreted</keyword>
<dbReference type="InterPro" id="IPR002048">
    <property type="entry name" value="EF_hand_dom"/>
</dbReference>
<keyword evidence="14" id="KW-1185">Reference proteome</keyword>
<keyword evidence="3" id="KW-0479">Metal-binding</keyword>
<dbReference type="SMART" id="SM00409">
    <property type="entry name" value="IG"/>
    <property type="match status" value="2"/>
</dbReference>
<dbReference type="InterPro" id="IPR036058">
    <property type="entry name" value="Kazal_dom_sf"/>
</dbReference>
<dbReference type="PANTHER" id="PTHR10913">
    <property type="entry name" value="FOLLISTATIN-RELATED"/>
    <property type="match status" value="1"/>
</dbReference>
<dbReference type="SUPFAM" id="SSF48726">
    <property type="entry name" value="Immunoglobulin"/>
    <property type="match status" value="2"/>
</dbReference>
<evidence type="ECO:0000313" key="13">
    <source>
        <dbReference type="Ensembl" id="ENSSORP00005023760.1"/>
    </source>
</evidence>
<dbReference type="GO" id="GO:0005615">
    <property type="term" value="C:extracellular space"/>
    <property type="evidence" value="ECO:0007669"/>
    <property type="project" value="TreeGrafter"/>
</dbReference>
<evidence type="ECO:0000259" key="11">
    <source>
        <dbReference type="PROSITE" id="PS50835"/>
    </source>
</evidence>
<feature type="domain" description="Ig-like" evidence="11">
    <location>
        <begin position="316"/>
        <end position="401"/>
    </location>
</feature>
<dbReference type="FunFam" id="3.30.60.30:FF:000007">
    <property type="entry name" value="follistatin-related protein 5 isoform X1"/>
    <property type="match status" value="1"/>
</dbReference>
<dbReference type="GO" id="GO:0005509">
    <property type="term" value="F:calcium ion binding"/>
    <property type="evidence" value="ECO:0007669"/>
    <property type="project" value="InterPro"/>
</dbReference>
<dbReference type="Gene3D" id="2.60.40.10">
    <property type="entry name" value="Immunoglobulins"/>
    <property type="match status" value="2"/>
</dbReference>
<dbReference type="CDD" id="cd00104">
    <property type="entry name" value="KAZAL_FS"/>
    <property type="match status" value="1"/>
</dbReference>
<keyword evidence="8" id="KW-0325">Glycoprotein</keyword>
<evidence type="ECO:0000256" key="2">
    <source>
        <dbReference type="ARBA" id="ARBA00022525"/>
    </source>
</evidence>
<dbReference type="Proteomes" id="UP000472271">
    <property type="component" value="Chromosome 10"/>
</dbReference>
<dbReference type="PROSITE" id="PS00018">
    <property type="entry name" value="EF_HAND_1"/>
    <property type="match status" value="1"/>
</dbReference>
<dbReference type="PANTHER" id="PTHR10913:SF44">
    <property type="entry name" value="FOLLISTATIN-RELATED PROTEIN 5"/>
    <property type="match status" value="1"/>
</dbReference>